<dbReference type="InterPro" id="IPR038765">
    <property type="entry name" value="Papain-like_cys_pep_sf"/>
</dbReference>
<comment type="caution">
    <text evidence="1">The sequence shown here is derived from an EMBL/GenBank/DDBJ whole genome shotgun (WGS) entry which is preliminary data.</text>
</comment>
<name>A0ABS9Z9L6_9HYPH</name>
<dbReference type="EMBL" id="JAIVFP010000001">
    <property type="protein sequence ID" value="MCI4684126.1"/>
    <property type="molecule type" value="Genomic_DNA"/>
</dbReference>
<accession>A0ABS9Z9L6</accession>
<evidence type="ECO:0000313" key="1">
    <source>
        <dbReference type="EMBL" id="MCI4684126.1"/>
    </source>
</evidence>
<dbReference type="Proteomes" id="UP001139104">
    <property type="component" value="Unassembled WGS sequence"/>
</dbReference>
<gene>
    <name evidence="1" type="ORF">K2U94_15390</name>
</gene>
<evidence type="ECO:0008006" key="3">
    <source>
        <dbReference type="Google" id="ProtNLM"/>
    </source>
</evidence>
<sequence>MTTEDCQRRAVVADARKWIGTPYHDGADIRGAGVDCGMLIVRVFVDLGLVPPFDPRPYPPDWMIHRSDEKYLRWLDETCGEVESPRPGDIAIFRYGRCYGHGGIITSAEPLTLVHSYVDARQVIEEGFGQNHELTKPSRKTRFFSIWAKKGAS</sequence>
<protein>
    <recommendedName>
        <fullName evidence="3">NlpC/P60 domain-containing protein</fullName>
    </recommendedName>
</protein>
<organism evidence="1 2">
    <name type="scientific">Candidatus Rhodoblastus alkanivorans</name>
    <dbReference type="NCBI Taxonomy" id="2954117"/>
    <lineage>
        <taxon>Bacteria</taxon>
        <taxon>Pseudomonadati</taxon>
        <taxon>Pseudomonadota</taxon>
        <taxon>Alphaproteobacteria</taxon>
        <taxon>Hyphomicrobiales</taxon>
        <taxon>Rhodoblastaceae</taxon>
        <taxon>Rhodoblastus</taxon>
    </lineage>
</organism>
<evidence type="ECO:0000313" key="2">
    <source>
        <dbReference type="Proteomes" id="UP001139104"/>
    </source>
</evidence>
<dbReference type="Gene3D" id="3.90.1720.10">
    <property type="entry name" value="endopeptidase domain like (from Nostoc punctiforme)"/>
    <property type="match status" value="1"/>
</dbReference>
<dbReference type="SUPFAM" id="SSF54001">
    <property type="entry name" value="Cysteine proteinases"/>
    <property type="match status" value="1"/>
</dbReference>
<reference evidence="1" key="1">
    <citation type="journal article" date="2022" name="ISME J.">
        <title>Identification of active gaseous-alkane degraders at natural gas seeps.</title>
        <authorList>
            <person name="Farhan Ul Haque M."/>
            <person name="Hernandez M."/>
            <person name="Crombie A.T."/>
            <person name="Murrell J.C."/>
        </authorList>
    </citation>
    <scope>NUCLEOTIDE SEQUENCE</scope>
    <source>
        <strain evidence="1">PC2</strain>
    </source>
</reference>
<dbReference type="RefSeq" id="WP_243068036.1">
    <property type="nucleotide sequence ID" value="NZ_JAIVFK010000039.1"/>
</dbReference>
<keyword evidence="2" id="KW-1185">Reference proteome</keyword>
<proteinExistence type="predicted"/>